<dbReference type="Gene3D" id="3.40.50.720">
    <property type="entry name" value="NAD(P)-binding Rossmann-like Domain"/>
    <property type="match status" value="1"/>
</dbReference>
<organism evidence="1 2">
    <name type="scientific">Aliarcobacter butzleri L348</name>
    <dbReference type="NCBI Taxonomy" id="1447256"/>
    <lineage>
        <taxon>Bacteria</taxon>
        <taxon>Pseudomonadati</taxon>
        <taxon>Campylobacterota</taxon>
        <taxon>Epsilonproteobacteria</taxon>
        <taxon>Campylobacterales</taxon>
        <taxon>Arcobacteraceae</taxon>
        <taxon>Aliarcobacter</taxon>
    </lineage>
</organism>
<dbReference type="EMBL" id="JAIQ01000157">
    <property type="protein sequence ID" value="KLD97157.1"/>
    <property type="molecule type" value="Genomic_DNA"/>
</dbReference>
<dbReference type="Proteomes" id="UP000035514">
    <property type="component" value="Unassembled WGS sequence"/>
</dbReference>
<dbReference type="PANTHER" id="PTHR43796:SF2">
    <property type="entry name" value="CARBOXYNORSPERMIDINE SYNTHASE"/>
    <property type="match status" value="1"/>
</dbReference>
<reference evidence="1 2" key="1">
    <citation type="submission" date="2014-01" db="EMBL/GenBank/DDBJ databases">
        <title>Development of a Comparative Genomic Fingerprinting Assay for High Resolution Genotyping of Arcobacter butzleri.</title>
        <authorList>
            <person name="Webb A.L."/>
            <person name="Inglis G.D."/>
            <person name="Kruczkiewicz P."/>
            <person name="Selinger L.B."/>
            <person name="Taboada E.N."/>
        </authorList>
    </citation>
    <scope>NUCLEOTIDE SEQUENCE [LARGE SCALE GENOMIC DNA]</scope>
    <source>
        <strain evidence="1 2">L348</strain>
    </source>
</reference>
<dbReference type="AlphaFoldDB" id="A0A0G9JZ11"/>
<sequence length="432" mass="49881">MKIVFFGVGAVCSVIARLLYDLSKKSSNDEIKFLFVVRDIKKAKSHFFRNTEVLNNSEFLEIKDFEEIFTNYNNYTKYLEKSTIFINTSIPDYNLSIMKLALAFKTNYADLASDIYNDNVISSLQFEQQSLNEEFEKNSLFALINLGISPGITNFLIGERIYSLSNLPYETKVSKIEINLLEEIQSKQLIFSWSPKVAIEEISYSPLFFKKNKLKKIEPFSKSKTYKFPYFKNFVELYPVFQEEIISLKQSFKDIENIKMFVGGNEIELMKNLYQLNLLSNKYCYGYKDSEISINSIIKDVIPKMKSPQIIEDYIKNKTIKYAEFCAIADIYLEISYPQNSKKIKNVESIGISFNKYTNLIKTNYSGSTYISYPTGIGAGILIFYTLLNQNFNDIKGVLVTEKLPSILGPVTNDIIKRELSSYKINLINSIK</sequence>
<evidence type="ECO:0000313" key="1">
    <source>
        <dbReference type="EMBL" id="KLD97157.1"/>
    </source>
</evidence>
<accession>A0A0G9JZ11</accession>
<comment type="caution">
    <text evidence="1">The sequence shown here is derived from an EMBL/GenBank/DDBJ whole genome shotgun (WGS) entry which is preliminary data.</text>
</comment>
<dbReference type="PANTHER" id="PTHR43796">
    <property type="entry name" value="CARBOXYNORSPERMIDINE SYNTHASE"/>
    <property type="match status" value="1"/>
</dbReference>
<name>A0A0G9JZ11_9BACT</name>
<proteinExistence type="predicted"/>
<protein>
    <submittedName>
        <fullName evidence="1">Uncharacterized protein</fullName>
    </submittedName>
</protein>
<dbReference type="PATRIC" id="fig|1447256.3.peg.2207"/>
<gene>
    <name evidence="1" type="ORF">AA20_11275</name>
</gene>
<dbReference type="Gene3D" id="3.30.360.10">
    <property type="entry name" value="Dihydrodipicolinate Reductase, domain 2"/>
    <property type="match status" value="1"/>
</dbReference>
<evidence type="ECO:0000313" key="2">
    <source>
        <dbReference type="Proteomes" id="UP000035514"/>
    </source>
</evidence>
<dbReference type="RefSeq" id="WP_046997289.1">
    <property type="nucleotide sequence ID" value="NZ_JAIQ01000157.1"/>
</dbReference>